<evidence type="ECO:0000256" key="2">
    <source>
        <dbReference type="SAM" id="SignalP"/>
    </source>
</evidence>
<sequence length="280" mass="30212">MTNFAGLAAFVTALLIGSAGLDCAAAAEQPPAFVEFESPLASAQPLQGYLRLPDGRGPFPAVVLLHGCAGYFRQLDERWGKRLAALGYVTLTVDRFGPRGITSACTGGIPPATVHDAYRALHFLTQQSAVDPARVAVVGFSQGAWLALFSVERGALERNATDKFRAAVAFYPPCLGIQGNMTVPTLILVGELDDWTPASECRNLADGRDDWGISRTKGKGVRIELIVYPGAYHDFDVPNYSMPARLLGHRLEFNEAARDQSIDALTKFLYATIGGQERPQ</sequence>
<dbReference type="AlphaFoldDB" id="A0A120FQR8"/>
<comment type="caution">
    <text evidence="4">The sequence shown here is derived from an EMBL/GenBank/DDBJ whole genome shotgun (WGS) entry which is preliminary data.</text>
</comment>
<protein>
    <recommendedName>
        <fullName evidence="3">Dienelactone hydrolase domain-containing protein</fullName>
    </recommendedName>
</protein>
<dbReference type="GO" id="GO:0052689">
    <property type="term" value="F:carboxylic ester hydrolase activity"/>
    <property type="evidence" value="ECO:0007669"/>
    <property type="project" value="UniProtKB-ARBA"/>
</dbReference>
<feature type="signal peptide" evidence="2">
    <location>
        <begin position="1"/>
        <end position="24"/>
    </location>
</feature>
<dbReference type="PANTHER" id="PTHR22946:SF9">
    <property type="entry name" value="POLYKETIDE TRANSFERASE AF380"/>
    <property type="match status" value="1"/>
</dbReference>
<evidence type="ECO:0000259" key="3">
    <source>
        <dbReference type="Pfam" id="PF01738"/>
    </source>
</evidence>
<evidence type="ECO:0000313" key="5">
    <source>
        <dbReference type="Proteomes" id="UP000057737"/>
    </source>
</evidence>
<keyword evidence="2" id="KW-0732">Signal</keyword>
<dbReference type="RefSeq" id="WP_066502582.1">
    <property type="nucleotide sequence ID" value="NZ_LNCU01000034.1"/>
</dbReference>
<name>A0A120FQR8_9BRAD</name>
<accession>A0A120FQR8</accession>
<dbReference type="InterPro" id="IPR029058">
    <property type="entry name" value="AB_hydrolase_fold"/>
</dbReference>
<dbReference type="Gene3D" id="3.40.50.1820">
    <property type="entry name" value="alpha/beta hydrolase"/>
    <property type="match status" value="1"/>
</dbReference>
<gene>
    <name evidence="4" type="ORF">AS156_32900</name>
</gene>
<dbReference type="Proteomes" id="UP000057737">
    <property type="component" value="Unassembled WGS sequence"/>
</dbReference>
<dbReference type="PANTHER" id="PTHR22946">
    <property type="entry name" value="DIENELACTONE HYDROLASE DOMAIN-CONTAINING PROTEIN-RELATED"/>
    <property type="match status" value="1"/>
</dbReference>
<dbReference type="Pfam" id="PF01738">
    <property type="entry name" value="DLH"/>
    <property type="match status" value="1"/>
</dbReference>
<reference evidence="4 5" key="1">
    <citation type="submission" date="2015-11" db="EMBL/GenBank/DDBJ databases">
        <title>Draft Genome Sequence of the Strain BR 10303 (Bradyrhizobium sp.) isolated from nodules of Centrolobium paraense.</title>
        <authorList>
            <person name="Zelli J.E."/>
            <person name="Simoes-Araujo J.L."/>
            <person name="Barauna A.C."/>
            <person name="Silva K."/>
        </authorList>
    </citation>
    <scope>NUCLEOTIDE SEQUENCE [LARGE SCALE GENOMIC DNA]</scope>
    <source>
        <strain evidence="4 5">BR 10303</strain>
    </source>
</reference>
<dbReference type="EMBL" id="LNCU01000034">
    <property type="protein sequence ID" value="KWV58986.1"/>
    <property type="molecule type" value="Genomic_DNA"/>
</dbReference>
<keyword evidence="5" id="KW-1185">Reference proteome</keyword>
<keyword evidence="1" id="KW-0378">Hydrolase</keyword>
<proteinExistence type="predicted"/>
<feature type="domain" description="Dienelactone hydrolase" evidence="3">
    <location>
        <begin position="47"/>
        <end position="269"/>
    </location>
</feature>
<dbReference type="SUPFAM" id="SSF53474">
    <property type="entry name" value="alpha/beta-Hydrolases"/>
    <property type="match status" value="1"/>
</dbReference>
<organism evidence="4 5">
    <name type="scientific">Bradyrhizobium macuxiense</name>
    <dbReference type="NCBI Taxonomy" id="1755647"/>
    <lineage>
        <taxon>Bacteria</taxon>
        <taxon>Pseudomonadati</taxon>
        <taxon>Pseudomonadota</taxon>
        <taxon>Alphaproteobacteria</taxon>
        <taxon>Hyphomicrobiales</taxon>
        <taxon>Nitrobacteraceae</taxon>
        <taxon>Bradyrhizobium</taxon>
    </lineage>
</organism>
<evidence type="ECO:0000313" key="4">
    <source>
        <dbReference type="EMBL" id="KWV58986.1"/>
    </source>
</evidence>
<dbReference type="InterPro" id="IPR002925">
    <property type="entry name" value="Dienelactn_hydro"/>
</dbReference>
<evidence type="ECO:0000256" key="1">
    <source>
        <dbReference type="ARBA" id="ARBA00022801"/>
    </source>
</evidence>
<feature type="chain" id="PRO_5007165594" description="Dienelactone hydrolase domain-containing protein" evidence="2">
    <location>
        <begin position="25"/>
        <end position="280"/>
    </location>
</feature>
<dbReference type="OrthoDB" id="3647650at2"/>
<dbReference type="InterPro" id="IPR050261">
    <property type="entry name" value="FrsA_esterase"/>
</dbReference>